<dbReference type="EMBL" id="JBEFKJ010000003">
    <property type="protein sequence ID" value="KAL2047080.1"/>
    <property type="molecule type" value="Genomic_DNA"/>
</dbReference>
<keyword evidence="2" id="KW-1133">Transmembrane helix</keyword>
<evidence type="ECO:0000313" key="4">
    <source>
        <dbReference type="EMBL" id="KAL2047080.1"/>
    </source>
</evidence>
<dbReference type="Pfam" id="PF26616">
    <property type="entry name" value="CorA-like"/>
    <property type="match status" value="1"/>
</dbReference>
<accession>A0ABR4ANQ0</accession>
<evidence type="ECO:0000259" key="3">
    <source>
        <dbReference type="Pfam" id="PF26616"/>
    </source>
</evidence>
<keyword evidence="2" id="KW-0812">Transmembrane</keyword>
<evidence type="ECO:0000313" key="5">
    <source>
        <dbReference type="Proteomes" id="UP001590950"/>
    </source>
</evidence>
<feature type="transmembrane region" description="Helical" evidence="2">
    <location>
        <begin position="484"/>
        <end position="505"/>
    </location>
</feature>
<dbReference type="Proteomes" id="UP001590950">
    <property type="component" value="Unassembled WGS sequence"/>
</dbReference>
<feature type="region of interest" description="Disordered" evidence="1">
    <location>
        <begin position="51"/>
        <end position="73"/>
    </location>
</feature>
<keyword evidence="2" id="KW-0472">Membrane</keyword>
<dbReference type="Gene3D" id="1.20.58.340">
    <property type="entry name" value="Magnesium transport protein CorA, transmembrane region"/>
    <property type="match status" value="1"/>
</dbReference>
<protein>
    <recommendedName>
        <fullName evidence="3">CorA-like transporter domain-containing protein</fullName>
    </recommendedName>
</protein>
<evidence type="ECO:0000256" key="1">
    <source>
        <dbReference type="SAM" id="MobiDB-lite"/>
    </source>
</evidence>
<sequence>MKTSPYFEQVLFYGQSAANDQFFEDRSEDLFQLPGKESFVEIHDQLPWPQEAPNGSSFLNSQKRDDSMLSDDFSSVPSSPLDQCLYLDEGPPRYVEFPGLRWHTARDSQDLKQIAEETRNNFRICFIRQRHSHSRLLVTRELFEALMSELHVLPRFREFVLLFGAKHGENELEPPQLRFRRLQTGSTGLRRQSCPGFDIAYGLRYVELNGRDEEKPWSIRQTAIYHKYRADGRSSTWIMIAASRRTEICLDRYVRSCTDIAALNAFEIHVIVLDTALGNWRPYVIYLTERVAKQSENVLVASIDEDESSLQPLDVEERQKLKDLEDQIIDIISVLDATNDNIVSLLEKYKQFRRDFEEKTMSDIEFDTIEFALQERRKDVVSNRKKVETLHVKIKSTIELLSSLLDLGTGNSLKSLAEEARTENLNIRKLTAKGTRDAAAVKVLTIITLIYLPATVVSNFFSTQFVTQVRQDNGSNHVVVLQNAWLFAAISVPLTLITLCVWWLWAQVQARQMHPQAESLTPLKRVTASRVTVQESRPFNQLENS</sequence>
<reference evidence="4 5" key="1">
    <citation type="submission" date="2024-09" db="EMBL/GenBank/DDBJ databases">
        <title>Rethinking Asexuality: The Enigmatic Case of Functional Sexual Genes in Lepraria (Stereocaulaceae).</title>
        <authorList>
            <person name="Doellman M."/>
            <person name="Sun Y."/>
            <person name="Barcenas-Pena A."/>
            <person name="Lumbsch H.T."/>
            <person name="Grewe F."/>
        </authorList>
    </citation>
    <scope>NUCLEOTIDE SEQUENCE [LARGE SCALE GENOMIC DNA]</scope>
    <source>
        <strain evidence="4 5">Mercado 3170</strain>
    </source>
</reference>
<proteinExistence type="predicted"/>
<gene>
    <name evidence="4" type="ORF">N7G274_001099</name>
</gene>
<name>A0ABR4ANQ0_9LECA</name>
<feature type="transmembrane region" description="Helical" evidence="2">
    <location>
        <begin position="439"/>
        <end position="461"/>
    </location>
</feature>
<comment type="caution">
    <text evidence="4">The sequence shown here is derived from an EMBL/GenBank/DDBJ whole genome shotgun (WGS) entry which is preliminary data.</text>
</comment>
<organism evidence="4 5">
    <name type="scientific">Stereocaulon virgatum</name>
    <dbReference type="NCBI Taxonomy" id="373712"/>
    <lineage>
        <taxon>Eukaryota</taxon>
        <taxon>Fungi</taxon>
        <taxon>Dikarya</taxon>
        <taxon>Ascomycota</taxon>
        <taxon>Pezizomycotina</taxon>
        <taxon>Lecanoromycetes</taxon>
        <taxon>OSLEUM clade</taxon>
        <taxon>Lecanoromycetidae</taxon>
        <taxon>Lecanorales</taxon>
        <taxon>Lecanorineae</taxon>
        <taxon>Stereocaulaceae</taxon>
        <taxon>Stereocaulon</taxon>
    </lineage>
</organism>
<feature type="domain" description="CorA-like transporter" evidence="3">
    <location>
        <begin position="112"/>
        <end position="298"/>
    </location>
</feature>
<dbReference type="InterPro" id="IPR058257">
    <property type="entry name" value="CorA-like_dom"/>
</dbReference>
<evidence type="ECO:0000256" key="2">
    <source>
        <dbReference type="SAM" id="Phobius"/>
    </source>
</evidence>
<keyword evidence="5" id="KW-1185">Reference proteome</keyword>